<dbReference type="GO" id="GO:0006013">
    <property type="term" value="P:mannose metabolic process"/>
    <property type="evidence" value="ECO:0007669"/>
    <property type="project" value="InterPro"/>
</dbReference>
<dbReference type="InterPro" id="IPR011330">
    <property type="entry name" value="Glyco_hydro/deAcase_b/a-brl"/>
</dbReference>
<dbReference type="InterPro" id="IPR027291">
    <property type="entry name" value="Glyco_hydro_38_N_sf"/>
</dbReference>
<comment type="similarity">
    <text evidence="1">Belongs to the glycosyl hydrolase 38 family.</text>
</comment>
<name>A0A386HU39_9BACT</name>
<dbReference type="KEGG" id="ark:D6B99_15765"/>
<dbReference type="Pfam" id="PF09261">
    <property type="entry name" value="Alpha-mann_mid"/>
    <property type="match status" value="1"/>
</dbReference>
<dbReference type="Gene3D" id="2.70.98.30">
    <property type="entry name" value="Golgi alpha-mannosidase II, domain 4"/>
    <property type="match status" value="1"/>
</dbReference>
<dbReference type="Pfam" id="PF01074">
    <property type="entry name" value="Glyco_hydro_38N"/>
    <property type="match status" value="1"/>
</dbReference>
<dbReference type="InterPro" id="IPR011682">
    <property type="entry name" value="Glyco_hydro_38_C"/>
</dbReference>
<keyword evidence="7" id="KW-1185">Reference proteome</keyword>
<dbReference type="Gene3D" id="1.20.1270.50">
    <property type="entry name" value="Glycoside hydrolase family 38, central domain"/>
    <property type="match status" value="1"/>
</dbReference>
<evidence type="ECO:0000256" key="1">
    <source>
        <dbReference type="ARBA" id="ARBA00009792"/>
    </source>
</evidence>
<evidence type="ECO:0000256" key="4">
    <source>
        <dbReference type="ARBA" id="ARBA00023295"/>
    </source>
</evidence>
<dbReference type="GO" id="GO:0009313">
    <property type="term" value="P:oligosaccharide catabolic process"/>
    <property type="evidence" value="ECO:0007669"/>
    <property type="project" value="TreeGrafter"/>
</dbReference>
<dbReference type="SUPFAM" id="SSF74650">
    <property type="entry name" value="Galactose mutarotase-like"/>
    <property type="match status" value="1"/>
</dbReference>
<dbReference type="PANTHER" id="PTHR46017:SF1">
    <property type="entry name" value="ALPHA-MANNOSIDASE 2C1"/>
    <property type="match status" value="1"/>
</dbReference>
<dbReference type="InterPro" id="IPR028995">
    <property type="entry name" value="Glyco_hydro_57/38_cen_sf"/>
</dbReference>
<dbReference type="PANTHER" id="PTHR46017">
    <property type="entry name" value="ALPHA-MANNOSIDASE 2C1"/>
    <property type="match status" value="1"/>
</dbReference>
<evidence type="ECO:0000256" key="3">
    <source>
        <dbReference type="ARBA" id="ARBA00022801"/>
    </source>
</evidence>
<dbReference type="OrthoDB" id="9772207at2"/>
<dbReference type="AlphaFoldDB" id="A0A386HU39"/>
<dbReference type="SUPFAM" id="SSF88688">
    <property type="entry name" value="Families 57/38 glycoside transferase middle domain"/>
    <property type="match status" value="1"/>
</dbReference>
<evidence type="ECO:0000256" key="2">
    <source>
        <dbReference type="ARBA" id="ARBA00022723"/>
    </source>
</evidence>
<dbReference type="EMBL" id="CP032489">
    <property type="protein sequence ID" value="AYD48940.1"/>
    <property type="molecule type" value="Genomic_DNA"/>
</dbReference>
<protein>
    <submittedName>
        <fullName evidence="6">Alpha-mannosidase</fullName>
    </submittedName>
</protein>
<dbReference type="GO" id="GO:0046872">
    <property type="term" value="F:metal ion binding"/>
    <property type="evidence" value="ECO:0007669"/>
    <property type="project" value="UniProtKB-KW"/>
</dbReference>
<dbReference type="InterPro" id="IPR041147">
    <property type="entry name" value="GH38_C"/>
</dbReference>
<evidence type="ECO:0000259" key="5">
    <source>
        <dbReference type="SMART" id="SM00872"/>
    </source>
</evidence>
<dbReference type="InterPro" id="IPR011013">
    <property type="entry name" value="Gal_mutarotase_sf_dom"/>
</dbReference>
<sequence>MKKQFYSFLVAGLLPLSIFSQQIQRREKYDISKDKVLYTIGYAHLDTEWNWEYPTVINDYIRNTMVDNFKLFEKYPDYVFNFTGSRRYEMMKEYYPDLYKKLLAYVKEGRWYIAGSSVDEAEVNISSSESLLRQVLYGNLFFKHEFNKESADYMLPDCFGFVATTPSVWRHAGLLGFSTQKLTWGSANGIPFNVGIWEGPDGQGLVSALNATNYNGSIVPRLDTNKEWTARINDDIQKYGISFDYRYYGTGDVGGAPREGDVRNAVESLNHGDSSNFKVELTSSDQMFKDITPALRDKLPTYKGDLLLTQHSAGSLTSQAYMKRANRKNEQLAKSAEQLASVADWLGAASYPRNKLNRSWDLVLGSQMHDILSGTATPKAYTYAWNDEFVAMNGFSEVEKNSVSAIAHQLNTKVQGKAVIVYNPVAIAREGVVTANLSYEKIPQDLTVFDNMGNAVPTQIIGTQGNKITLIFLAKLPSAGMSVFDVRDVKETPSESTLIAKDSSLENKYFKIRINSEGDIASIYDKTAQREVLSHPASLQFQKEDPIEWPAWNMYWKDRKNPPFAFMNKDVSIKIVEQGPVRVALAITKKGQNSEITQIVSLAAGDAGKRIDVNNKIDWQSKGVSLKAAFPTTVENENATYGLNTAAIQRSTNDPVKFEVPSRQWFDLTDRSQNYGVSILEDCKYGSDKPDNNTVRLTLMYTPTANSYIYQGTQDWGIHNFEYAIYPHVGDWAYAKSPWQGSFVNAPLIGFETAQHNGPLGKEVSLIKFNTDKIHMMAFKKAEESDYYIVRFNELYGKDAKNITVNFPGKIVDAYEVNGQEQKIGKADFSGGTLHFNMTKFMIRSFAVKLQSARYPSTIPEQKSIDLPFNEDVISSDNNRSNGDMSDGQTYPAELIPAEITSEDIHFKMGSTLDGAKNAVAAKGQTIRLPKGKYNRIYLLAAANNDTTGELLVGKHRVQLNVQKWTGFVGQDYGRIFTDKYKKVTGITNAYTKRDDIAWYASHCHSPQGNLAYQYSYLYEYEIDLPEGTKSITVPKNSGIKIFAITIANKINEDVTPLQPLYDSFQDNKPVRLR</sequence>
<dbReference type="GO" id="GO:0030246">
    <property type="term" value="F:carbohydrate binding"/>
    <property type="evidence" value="ECO:0007669"/>
    <property type="project" value="InterPro"/>
</dbReference>
<gene>
    <name evidence="6" type="ORF">D6B99_15765</name>
</gene>
<dbReference type="GO" id="GO:0004559">
    <property type="term" value="F:alpha-mannosidase activity"/>
    <property type="evidence" value="ECO:0007669"/>
    <property type="project" value="InterPro"/>
</dbReference>
<dbReference type="InterPro" id="IPR000602">
    <property type="entry name" value="Glyco_hydro_38_N"/>
</dbReference>
<keyword evidence="4" id="KW-0326">Glycosidase</keyword>
<dbReference type="InterPro" id="IPR015341">
    <property type="entry name" value="Glyco_hydro_38_cen"/>
</dbReference>
<dbReference type="Pfam" id="PF07748">
    <property type="entry name" value="Glyco_hydro_38C"/>
    <property type="match status" value="1"/>
</dbReference>
<organism evidence="6 7">
    <name type="scientific">Arachidicoccus soli</name>
    <dbReference type="NCBI Taxonomy" id="2341117"/>
    <lineage>
        <taxon>Bacteria</taxon>
        <taxon>Pseudomonadati</taxon>
        <taxon>Bacteroidota</taxon>
        <taxon>Chitinophagia</taxon>
        <taxon>Chitinophagales</taxon>
        <taxon>Chitinophagaceae</taxon>
        <taxon>Arachidicoccus</taxon>
    </lineage>
</organism>
<evidence type="ECO:0000313" key="6">
    <source>
        <dbReference type="EMBL" id="AYD48940.1"/>
    </source>
</evidence>
<dbReference type="Proteomes" id="UP000266118">
    <property type="component" value="Chromosome"/>
</dbReference>
<dbReference type="Pfam" id="PF17677">
    <property type="entry name" value="Glyco_hydro38C2"/>
    <property type="match status" value="1"/>
</dbReference>
<dbReference type="SUPFAM" id="SSF88713">
    <property type="entry name" value="Glycoside hydrolase/deacetylase"/>
    <property type="match status" value="1"/>
</dbReference>
<dbReference type="RefSeq" id="WP_119990170.1">
    <property type="nucleotide sequence ID" value="NZ_CP032489.1"/>
</dbReference>
<dbReference type="Gene3D" id="3.20.110.10">
    <property type="entry name" value="Glycoside hydrolase 38, N terminal domain"/>
    <property type="match status" value="1"/>
</dbReference>
<dbReference type="InterPro" id="IPR037094">
    <property type="entry name" value="Glyco_hydro_38_cen_sf"/>
</dbReference>
<accession>A0A386HU39</accession>
<evidence type="ECO:0000313" key="7">
    <source>
        <dbReference type="Proteomes" id="UP000266118"/>
    </source>
</evidence>
<dbReference type="SMART" id="SM00872">
    <property type="entry name" value="Alpha-mann_mid"/>
    <property type="match status" value="1"/>
</dbReference>
<keyword evidence="2" id="KW-0479">Metal-binding</keyword>
<reference evidence="6 7" key="1">
    <citation type="submission" date="2018-09" db="EMBL/GenBank/DDBJ databases">
        <title>Arachidicoccus sp. nov., a bacterium isolated from soil.</title>
        <authorList>
            <person name="Weon H.-Y."/>
            <person name="Kwon S.-W."/>
            <person name="Lee S.A."/>
        </authorList>
    </citation>
    <scope>NUCLEOTIDE SEQUENCE [LARGE SCALE GENOMIC DNA]</scope>
    <source>
        <strain evidence="6 7">KIS59-12</strain>
    </source>
</reference>
<keyword evidence="3" id="KW-0378">Hydrolase</keyword>
<feature type="domain" description="Glycoside hydrolase family 38 central" evidence="5">
    <location>
        <begin position="310"/>
        <end position="388"/>
    </location>
</feature>
<proteinExistence type="inferred from homology"/>